<reference evidence="8" key="1">
    <citation type="submission" date="2022-01" db="EMBL/GenBank/DDBJ databases">
        <authorList>
            <person name="King R."/>
        </authorList>
    </citation>
    <scope>NUCLEOTIDE SEQUENCE</scope>
</reference>
<dbReference type="OrthoDB" id="6418377at2759"/>
<evidence type="ECO:0000256" key="6">
    <source>
        <dbReference type="SAM" id="SignalP"/>
    </source>
</evidence>
<evidence type="ECO:0000259" key="7">
    <source>
        <dbReference type="PROSITE" id="PS51019"/>
    </source>
</evidence>
<keyword evidence="2" id="KW-0929">Antimicrobial</keyword>
<feature type="signal peptide" evidence="6">
    <location>
        <begin position="1"/>
        <end position="17"/>
    </location>
</feature>
<evidence type="ECO:0000256" key="5">
    <source>
        <dbReference type="ARBA" id="ARBA00023022"/>
    </source>
</evidence>
<feature type="chain" id="PRO_5040156568" description="Reelin domain-containing protein" evidence="6">
    <location>
        <begin position="18"/>
        <end position="157"/>
    </location>
</feature>
<keyword evidence="5" id="KW-0044">Antibiotic</keyword>
<dbReference type="GO" id="GO:0016020">
    <property type="term" value="C:membrane"/>
    <property type="evidence" value="ECO:0007669"/>
    <property type="project" value="TreeGrafter"/>
</dbReference>
<dbReference type="Gene3D" id="2.60.40.4060">
    <property type="entry name" value="Reeler domain"/>
    <property type="match status" value="1"/>
</dbReference>
<keyword evidence="9" id="KW-1185">Reference proteome</keyword>
<dbReference type="CDD" id="cd08544">
    <property type="entry name" value="Reeler"/>
    <property type="match status" value="1"/>
</dbReference>
<dbReference type="AlphaFoldDB" id="A0A9P0CVI8"/>
<organism evidence="8 9">
    <name type="scientific">Psylliodes chrysocephalus</name>
    <dbReference type="NCBI Taxonomy" id="3402493"/>
    <lineage>
        <taxon>Eukaryota</taxon>
        <taxon>Metazoa</taxon>
        <taxon>Ecdysozoa</taxon>
        <taxon>Arthropoda</taxon>
        <taxon>Hexapoda</taxon>
        <taxon>Insecta</taxon>
        <taxon>Pterygota</taxon>
        <taxon>Neoptera</taxon>
        <taxon>Endopterygota</taxon>
        <taxon>Coleoptera</taxon>
        <taxon>Polyphaga</taxon>
        <taxon>Cucujiformia</taxon>
        <taxon>Chrysomeloidea</taxon>
        <taxon>Chrysomelidae</taxon>
        <taxon>Galerucinae</taxon>
        <taxon>Alticini</taxon>
        <taxon>Psylliodes</taxon>
    </lineage>
</organism>
<evidence type="ECO:0000313" key="9">
    <source>
        <dbReference type="Proteomes" id="UP001153636"/>
    </source>
</evidence>
<dbReference type="EMBL" id="OV651815">
    <property type="protein sequence ID" value="CAH1109064.1"/>
    <property type="molecule type" value="Genomic_DNA"/>
</dbReference>
<dbReference type="PANTHER" id="PTHR45828:SF33">
    <property type="entry name" value="DOMON DOMAIN-CONTAINING PROTEIN"/>
    <property type="match status" value="1"/>
</dbReference>
<sequence>MKLVVLTLLSVIYHCNAYSGGAPEEVCNDMTPQHPVSPQKSQLPYKVSVSKNQIKAGETVEIEVSGGEYKGLLVEVRNGDKAVGEFIVSESDRYYKTINCHGNKNSAITHKNATDKKNKKLTWKAPSTQGKYTIYVTVAKDGGTFWARKPTQVISVF</sequence>
<dbReference type="PROSITE" id="PS51019">
    <property type="entry name" value="REELIN"/>
    <property type="match status" value="1"/>
</dbReference>
<accession>A0A9P0CVI8</accession>
<dbReference type="GO" id="GO:0045087">
    <property type="term" value="P:innate immune response"/>
    <property type="evidence" value="ECO:0007669"/>
    <property type="project" value="UniProtKB-KW"/>
</dbReference>
<dbReference type="Proteomes" id="UP001153636">
    <property type="component" value="Chromosome 3"/>
</dbReference>
<proteinExistence type="inferred from homology"/>
<dbReference type="InterPro" id="IPR051237">
    <property type="entry name" value="Ferric-chelate_Red/DefProt"/>
</dbReference>
<feature type="domain" description="Reelin" evidence="7">
    <location>
        <begin position="4"/>
        <end position="157"/>
    </location>
</feature>
<evidence type="ECO:0000313" key="8">
    <source>
        <dbReference type="EMBL" id="CAH1109064.1"/>
    </source>
</evidence>
<evidence type="ECO:0000256" key="1">
    <source>
        <dbReference type="ARBA" id="ARBA00008501"/>
    </source>
</evidence>
<keyword evidence="4" id="KW-0391">Immunity</keyword>
<protein>
    <recommendedName>
        <fullName evidence="7">Reelin domain-containing protein</fullName>
    </recommendedName>
</protein>
<evidence type="ECO:0000256" key="3">
    <source>
        <dbReference type="ARBA" id="ARBA00022588"/>
    </source>
</evidence>
<comment type="similarity">
    <text evidence="1">Belongs to the insect defense protein family.</text>
</comment>
<dbReference type="PANTHER" id="PTHR45828">
    <property type="entry name" value="CYTOCHROME B561/FERRIC REDUCTASE TRANSMEMBRANE"/>
    <property type="match status" value="1"/>
</dbReference>
<dbReference type="FunFam" id="2.60.40.4060:FF:000003">
    <property type="entry name" value="Ferric chelate reductase 1"/>
    <property type="match status" value="1"/>
</dbReference>
<dbReference type="Pfam" id="PF02014">
    <property type="entry name" value="Reeler"/>
    <property type="match status" value="1"/>
</dbReference>
<evidence type="ECO:0000256" key="4">
    <source>
        <dbReference type="ARBA" id="ARBA00022859"/>
    </source>
</evidence>
<gene>
    <name evidence="8" type="ORF">PSYICH_LOCUS8487</name>
</gene>
<dbReference type="GO" id="GO:0042742">
    <property type="term" value="P:defense response to bacterium"/>
    <property type="evidence" value="ECO:0007669"/>
    <property type="project" value="UniProtKB-KW"/>
</dbReference>
<dbReference type="InterPro" id="IPR042307">
    <property type="entry name" value="Reeler_sf"/>
</dbReference>
<name>A0A9P0CVI8_9CUCU</name>
<keyword evidence="6" id="KW-0732">Signal</keyword>
<keyword evidence="3" id="KW-0399">Innate immunity</keyword>
<evidence type="ECO:0000256" key="2">
    <source>
        <dbReference type="ARBA" id="ARBA00022529"/>
    </source>
</evidence>
<dbReference type="GO" id="GO:0042832">
    <property type="term" value="P:defense response to protozoan"/>
    <property type="evidence" value="ECO:0007669"/>
    <property type="project" value="UniProtKB-ARBA"/>
</dbReference>
<dbReference type="InterPro" id="IPR002861">
    <property type="entry name" value="Reeler_dom"/>
</dbReference>